<proteinExistence type="predicted"/>
<gene>
    <name evidence="2" type="ORF">TRIATDRAFT_302804</name>
</gene>
<dbReference type="Proteomes" id="UP000005426">
    <property type="component" value="Unassembled WGS sequence"/>
</dbReference>
<dbReference type="AlphaFoldDB" id="G9PA12"/>
<keyword evidence="3" id="KW-1185">Reference proteome</keyword>
<accession>G9PA12</accession>
<sequence length="83" mass="9248">MPAIPPASSPPKFKYGERVQFENQEYTIASFDPAADEYAIFLVKKVKKKDLERPPLEDQKKEGQRTQSNNASSSGSQSGQKTT</sequence>
<feature type="compositionally biased region" description="Basic and acidic residues" evidence="1">
    <location>
        <begin position="49"/>
        <end position="64"/>
    </location>
</feature>
<evidence type="ECO:0000313" key="3">
    <source>
        <dbReference type="Proteomes" id="UP000005426"/>
    </source>
</evidence>
<name>G9PA12_HYPAI</name>
<organism evidence="2 3">
    <name type="scientific">Hypocrea atroviridis (strain ATCC 20476 / IMI 206040)</name>
    <name type="common">Trichoderma atroviride</name>
    <dbReference type="NCBI Taxonomy" id="452589"/>
    <lineage>
        <taxon>Eukaryota</taxon>
        <taxon>Fungi</taxon>
        <taxon>Dikarya</taxon>
        <taxon>Ascomycota</taxon>
        <taxon>Pezizomycotina</taxon>
        <taxon>Sordariomycetes</taxon>
        <taxon>Hypocreomycetidae</taxon>
        <taxon>Hypocreales</taxon>
        <taxon>Hypocreaceae</taxon>
        <taxon>Trichoderma</taxon>
    </lineage>
</organism>
<comment type="caution">
    <text evidence="2">The sequence shown here is derived from an EMBL/GenBank/DDBJ whole genome shotgun (WGS) entry which is preliminary data.</text>
</comment>
<dbReference type="EMBL" id="ABDG02000028">
    <property type="protein sequence ID" value="EHK40483.1"/>
    <property type="molecule type" value="Genomic_DNA"/>
</dbReference>
<feature type="compositionally biased region" description="Low complexity" evidence="1">
    <location>
        <begin position="67"/>
        <end position="83"/>
    </location>
</feature>
<protein>
    <submittedName>
        <fullName evidence="2">Uncharacterized protein</fullName>
    </submittedName>
</protein>
<evidence type="ECO:0000256" key="1">
    <source>
        <dbReference type="SAM" id="MobiDB-lite"/>
    </source>
</evidence>
<reference evidence="2 3" key="1">
    <citation type="journal article" date="2011" name="Genome Biol.">
        <title>Comparative genome sequence analysis underscores mycoparasitism as the ancestral life style of Trichoderma.</title>
        <authorList>
            <person name="Kubicek C.P."/>
            <person name="Herrera-Estrella A."/>
            <person name="Seidl-Seiboth V."/>
            <person name="Martinez D.A."/>
            <person name="Druzhinina I.S."/>
            <person name="Thon M."/>
            <person name="Zeilinger S."/>
            <person name="Casas-Flores S."/>
            <person name="Horwitz B.A."/>
            <person name="Mukherjee P.K."/>
            <person name="Mukherjee M."/>
            <person name="Kredics L."/>
            <person name="Alcaraz L.D."/>
            <person name="Aerts A."/>
            <person name="Antal Z."/>
            <person name="Atanasova L."/>
            <person name="Cervantes-Badillo M.G."/>
            <person name="Challacombe J."/>
            <person name="Chertkov O."/>
            <person name="McCluskey K."/>
            <person name="Coulpier F."/>
            <person name="Deshpande N."/>
            <person name="von Doehren H."/>
            <person name="Ebbole D.J."/>
            <person name="Esquivel-Naranjo E.U."/>
            <person name="Fekete E."/>
            <person name="Flipphi M."/>
            <person name="Glaser F."/>
            <person name="Gomez-Rodriguez E.Y."/>
            <person name="Gruber S."/>
            <person name="Han C."/>
            <person name="Henrissat B."/>
            <person name="Hermosa R."/>
            <person name="Hernandez-Onate M."/>
            <person name="Karaffa L."/>
            <person name="Kosti I."/>
            <person name="Le Crom S."/>
            <person name="Lindquist E."/>
            <person name="Lucas S."/>
            <person name="Luebeck M."/>
            <person name="Luebeck P.S."/>
            <person name="Margeot A."/>
            <person name="Metz B."/>
            <person name="Misra M."/>
            <person name="Nevalainen H."/>
            <person name="Omann M."/>
            <person name="Packer N."/>
            <person name="Perrone G."/>
            <person name="Uresti-Rivera E.E."/>
            <person name="Salamov A."/>
            <person name="Schmoll M."/>
            <person name="Seiboth B."/>
            <person name="Shapiro H."/>
            <person name="Sukno S."/>
            <person name="Tamayo-Ramos J.A."/>
            <person name="Tisch D."/>
            <person name="Wiest A."/>
            <person name="Wilkinson H.H."/>
            <person name="Zhang M."/>
            <person name="Coutinho P.M."/>
            <person name="Kenerley C.M."/>
            <person name="Monte E."/>
            <person name="Baker S.E."/>
            <person name="Grigoriev I.V."/>
        </authorList>
    </citation>
    <scope>NUCLEOTIDE SEQUENCE [LARGE SCALE GENOMIC DNA]</scope>
    <source>
        <strain evidence="3">ATCC 20476 / IMI 206040</strain>
    </source>
</reference>
<evidence type="ECO:0000313" key="2">
    <source>
        <dbReference type="EMBL" id="EHK40483.1"/>
    </source>
</evidence>
<dbReference type="HOGENOM" id="CLU_2542859_0_0_1"/>
<feature type="region of interest" description="Disordered" evidence="1">
    <location>
        <begin position="49"/>
        <end position="83"/>
    </location>
</feature>